<name>A0A0F9DSW6_9ZZZZ</name>
<organism evidence="1">
    <name type="scientific">marine sediment metagenome</name>
    <dbReference type="NCBI Taxonomy" id="412755"/>
    <lineage>
        <taxon>unclassified sequences</taxon>
        <taxon>metagenomes</taxon>
        <taxon>ecological metagenomes</taxon>
    </lineage>
</organism>
<dbReference type="EMBL" id="LAZR01027729">
    <property type="protein sequence ID" value="KKL64824.1"/>
    <property type="molecule type" value="Genomic_DNA"/>
</dbReference>
<gene>
    <name evidence="1" type="ORF">LCGC14_2161110</name>
</gene>
<reference evidence="1" key="1">
    <citation type="journal article" date="2015" name="Nature">
        <title>Complex archaea that bridge the gap between prokaryotes and eukaryotes.</title>
        <authorList>
            <person name="Spang A."/>
            <person name="Saw J.H."/>
            <person name="Jorgensen S.L."/>
            <person name="Zaremba-Niedzwiedzka K."/>
            <person name="Martijn J."/>
            <person name="Lind A.E."/>
            <person name="van Eijk R."/>
            <person name="Schleper C."/>
            <person name="Guy L."/>
            <person name="Ettema T.J."/>
        </authorList>
    </citation>
    <scope>NUCLEOTIDE SEQUENCE</scope>
</reference>
<dbReference type="AlphaFoldDB" id="A0A0F9DSW6"/>
<protein>
    <submittedName>
        <fullName evidence="1">Uncharacterized protein</fullName>
    </submittedName>
</protein>
<accession>A0A0F9DSW6</accession>
<proteinExistence type="predicted"/>
<comment type="caution">
    <text evidence="1">The sequence shown here is derived from an EMBL/GenBank/DDBJ whole genome shotgun (WGS) entry which is preliminary data.</text>
</comment>
<sequence>MGDWTQKRHRAARARCRAANRDAMLRVEGSGKAELAKYAGGDLPDALDEIHRLQGLLDLTDSVWKQRLLEIK</sequence>
<evidence type="ECO:0000313" key="1">
    <source>
        <dbReference type="EMBL" id="KKL64824.1"/>
    </source>
</evidence>